<dbReference type="GO" id="GO:0019253">
    <property type="term" value="P:reductive pentose-phosphate cycle"/>
    <property type="evidence" value="ECO:0007669"/>
    <property type="project" value="UniProtKB-KW"/>
</dbReference>
<dbReference type="PRINTS" id="PR00478">
    <property type="entry name" value="PHRIBLKINASE"/>
</dbReference>
<dbReference type="NCBIfam" id="NF005655">
    <property type="entry name" value="PRK07429.1"/>
    <property type="match status" value="1"/>
</dbReference>
<feature type="domain" description="Phosphoribulokinase/uridine kinase" evidence="12">
    <location>
        <begin position="32"/>
        <end position="206"/>
    </location>
</feature>
<evidence type="ECO:0000256" key="7">
    <source>
        <dbReference type="ARBA" id="ARBA00022741"/>
    </source>
</evidence>
<dbReference type="Proteomes" id="UP000280307">
    <property type="component" value="Unassembled WGS sequence"/>
</dbReference>
<comment type="similarity">
    <text evidence="2 11">Belongs to the phosphoribulokinase family.</text>
</comment>
<proteinExistence type="inferred from homology"/>
<evidence type="ECO:0000256" key="10">
    <source>
        <dbReference type="ARBA" id="ARBA00047663"/>
    </source>
</evidence>
<keyword evidence="4" id="KW-0602">Photosynthesis</keyword>
<dbReference type="SUPFAM" id="SSF52540">
    <property type="entry name" value="P-loop containing nucleoside triphosphate hydrolases"/>
    <property type="match status" value="1"/>
</dbReference>
<keyword evidence="9" id="KW-0067">ATP-binding</keyword>
<sequence length="327" mass="35872">MSVGANDRMGAAGAPCPACPSGVGAMEQQPVILTVVGDSAAGKTTLTAGVAAILGPERVVALHFDDYHRYNRAEREAHGLTPLHPDCNHLELMEQHLAHLAAGKTIAKPVYDHTTGEVEAFQPLEAAPFVLAEGLLGLATPRLRAPCHVRVFLDPSEDLRECWKLSRDCTRRGYTVEQVRAEIARRRPDAIEFIQPQRGWADIVVCFYPNPSAPAQQLNVRLILRPRLAYPDFSTLIARQGDPPALHLRVGRDEGRLTEILEIDGRLSSQQAATIEEVIWDELPGLHHLSPDQLGTYRDGNEPRHSHTLGIVQLLIAAQLLRATVVV</sequence>
<keyword evidence="5" id="KW-0113">Calvin cycle</keyword>
<keyword evidence="7" id="KW-0547">Nucleotide-binding</keyword>
<evidence type="ECO:0000256" key="8">
    <source>
        <dbReference type="ARBA" id="ARBA00022777"/>
    </source>
</evidence>
<dbReference type="AlphaFoldDB" id="A0A426U3J4"/>
<dbReference type="InterPro" id="IPR006083">
    <property type="entry name" value="PRK/URK"/>
</dbReference>
<dbReference type="EMBL" id="RSAS01000276">
    <property type="protein sequence ID" value="RRR74418.1"/>
    <property type="molecule type" value="Genomic_DNA"/>
</dbReference>
<evidence type="ECO:0000256" key="1">
    <source>
        <dbReference type="ARBA" id="ARBA00005215"/>
    </source>
</evidence>
<organism evidence="13 14">
    <name type="scientific">Candidatus Viridilinea halotolerans</name>
    <dbReference type="NCBI Taxonomy" id="2491704"/>
    <lineage>
        <taxon>Bacteria</taxon>
        <taxon>Bacillati</taxon>
        <taxon>Chloroflexota</taxon>
        <taxon>Chloroflexia</taxon>
        <taxon>Chloroflexales</taxon>
        <taxon>Chloroflexineae</taxon>
        <taxon>Oscillochloridaceae</taxon>
        <taxon>Candidatus Viridilinea</taxon>
    </lineage>
</organism>
<dbReference type="PANTHER" id="PTHR10285">
    <property type="entry name" value="URIDINE KINASE"/>
    <property type="match status" value="1"/>
</dbReference>
<name>A0A426U3J4_9CHLR</name>
<dbReference type="InterPro" id="IPR027417">
    <property type="entry name" value="P-loop_NTPase"/>
</dbReference>
<comment type="catalytic activity">
    <reaction evidence="10 11">
        <text>D-ribulose 5-phosphate + ATP = D-ribulose 1,5-bisphosphate + ADP + H(+)</text>
        <dbReference type="Rhea" id="RHEA:19365"/>
        <dbReference type="ChEBI" id="CHEBI:15378"/>
        <dbReference type="ChEBI" id="CHEBI:30616"/>
        <dbReference type="ChEBI" id="CHEBI:57870"/>
        <dbReference type="ChEBI" id="CHEBI:58121"/>
        <dbReference type="ChEBI" id="CHEBI:456216"/>
        <dbReference type="EC" id="2.7.1.19"/>
    </reaction>
</comment>
<dbReference type="Gene3D" id="3.40.50.300">
    <property type="entry name" value="P-loop containing nucleotide triphosphate hydrolases"/>
    <property type="match status" value="1"/>
</dbReference>
<protein>
    <recommendedName>
        <fullName evidence="3 11">Phosphoribulokinase</fullName>
        <ecNumber evidence="3 11">2.7.1.19</ecNumber>
    </recommendedName>
</protein>
<evidence type="ECO:0000259" key="12">
    <source>
        <dbReference type="Pfam" id="PF00485"/>
    </source>
</evidence>
<evidence type="ECO:0000313" key="13">
    <source>
        <dbReference type="EMBL" id="RRR74418.1"/>
    </source>
</evidence>
<dbReference type="PROSITE" id="PS00567">
    <property type="entry name" value="PHOSPHORIBULOKINASE"/>
    <property type="match status" value="1"/>
</dbReference>
<keyword evidence="6 13" id="KW-0808">Transferase</keyword>
<dbReference type="InterPro" id="IPR006082">
    <property type="entry name" value="PRK"/>
</dbReference>
<comment type="caution">
    <text evidence="13">The sequence shown here is derived from an EMBL/GenBank/DDBJ whole genome shotgun (WGS) entry which is preliminary data.</text>
</comment>
<evidence type="ECO:0000313" key="14">
    <source>
        <dbReference type="Proteomes" id="UP000280307"/>
    </source>
</evidence>
<reference evidence="13 14" key="1">
    <citation type="submission" date="2018-12" db="EMBL/GenBank/DDBJ databases">
        <title>Genome Sequence of Candidatus Viridilinea halotolerans isolated from saline sulfide-rich spring.</title>
        <authorList>
            <person name="Grouzdev D.S."/>
            <person name="Burganskaya E.I."/>
            <person name="Krutkina M.S."/>
            <person name="Sukhacheva M.V."/>
            <person name="Gorlenko V.M."/>
        </authorList>
    </citation>
    <scope>NUCLEOTIDE SEQUENCE [LARGE SCALE GENOMIC DNA]</scope>
    <source>
        <strain evidence="13">Chok-6</strain>
    </source>
</reference>
<dbReference type="GO" id="GO:0005524">
    <property type="term" value="F:ATP binding"/>
    <property type="evidence" value="ECO:0007669"/>
    <property type="project" value="UniProtKB-KW"/>
</dbReference>
<evidence type="ECO:0000256" key="2">
    <source>
        <dbReference type="ARBA" id="ARBA00009719"/>
    </source>
</evidence>
<keyword evidence="8 13" id="KW-0418">Kinase</keyword>
<comment type="pathway">
    <text evidence="1">Carbohydrate biosynthesis; Calvin cycle.</text>
</comment>
<dbReference type="EC" id="2.7.1.19" evidence="3 11"/>
<dbReference type="Pfam" id="PF00485">
    <property type="entry name" value="PRK"/>
    <property type="match status" value="1"/>
</dbReference>
<evidence type="ECO:0000256" key="6">
    <source>
        <dbReference type="ARBA" id="ARBA00022679"/>
    </source>
</evidence>
<dbReference type="GO" id="GO:0008974">
    <property type="term" value="F:phosphoribulokinase activity"/>
    <property type="evidence" value="ECO:0007669"/>
    <property type="project" value="UniProtKB-EC"/>
</dbReference>
<accession>A0A426U3J4</accession>
<evidence type="ECO:0000256" key="4">
    <source>
        <dbReference type="ARBA" id="ARBA00022531"/>
    </source>
</evidence>
<evidence type="ECO:0000256" key="5">
    <source>
        <dbReference type="ARBA" id="ARBA00022567"/>
    </source>
</evidence>
<evidence type="ECO:0000256" key="3">
    <source>
        <dbReference type="ARBA" id="ARBA00012042"/>
    </source>
</evidence>
<evidence type="ECO:0000256" key="9">
    <source>
        <dbReference type="ARBA" id="ARBA00022840"/>
    </source>
</evidence>
<evidence type="ECO:0000256" key="11">
    <source>
        <dbReference type="RuleBase" id="RU004082"/>
    </source>
</evidence>
<gene>
    <name evidence="13" type="ORF">EI684_07155</name>
</gene>